<dbReference type="EMBL" id="SSTD01000141">
    <property type="protein sequence ID" value="TYK30860.1"/>
    <property type="molecule type" value="Genomic_DNA"/>
</dbReference>
<comment type="caution">
    <text evidence="1">The sequence shown here is derived from an EMBL/GenBank/DDBJ whole genome shotgun (WGS) entry which is preliminary data.</text>
</comment>
<protein>
    <submittedName>
        <fullName evidence="1">Reactive Intermediate Deaminase A</fullName>
    </submittedName>
</protein>
<evidence type="ECO:0000313" key="2">
    <source>
        <dbReference type="Proteomes" id="UP000321947"/>
    </source>
</evidence>
<organism evidence="1 2">
    <name type="scientific">Cucumis melo var. makuwa</name>
    <name type="common">Oriental melon</name>
    <dbReference type="NCBI Taxonomy" id="1194695"/>
    <lineage>
        <taxon>Eukaryota</taxon>
        <taxon>Viridiplantae</taxon>
        <taxon>Streptophyta</taxon>
        <taxon>Embryophyta</taxon>
        <taxon>Tracheophyta</taxon>
        <taxon>Spermatophyta</taxon>
        <taxon>Magnoliopsida</taxon>
        <taxon>eudicotyledons</taxon>
        <taxon>Gunneridae</taxon>
        <taxon>Pentapetalae</taxon>
        <taxon>rosids</taxon>
        <taxon>fabids</taxon>
        <taxon>Cucurbitales</taxon>
        <taxon>Cucurbitaceae</taxon>
        <taxon>Benincaseae</taxon>
        <taxon>Cucumis</taxon>
    </lineage>
</organism>
<evidence type="ECO:0000313" key="1">
    <source>
        <dbReference type="EMBL" id="TYK30860.1"/>
    </source>
</evidence>
<sequence>MCLTAGLTMVLERLEVGLAIRGRRWSFDVNRNWLFLAAFDDSMLVVGLQRVLTFRRLLESELVNFHRFSRKQDENPKISGQRSRQEENPSMNTLKGLKETSWKLQNFGLSPFVVAKAIKEKSNGTLCATWTFHMLAFDVTTLHSKTPLAINVCCSSVIVTKSNRYVMKHFGYVIMCLIKCLNEAFD</sequence>
<reference evidence="1 2" key="1">
    <citation type="submission" date="2019-08" db="EMBL/GenBank/DDBJ databases">
        <title>Draft genome sequences of two oriental melons (Cucumis melo L. var makuwa).</title>
        <authorList>
            <person name="Kwon S.-Y."/>
        </authorList>
    </citation>
    <scope>NUCLEOTIDE SEQUENCE [LARGE SCALE GENOMIC DNA]</scope>
    <source>
        <strain evidence="2">cv. Chang Bougi</strain>
        <tissue evidence="1">Leaf</tissue>
    </source>
</reference>
<name>A0A5D3E5H8_CUCMM</name>
<dbReference type="AlphaFoldDB" id="A0A5D3E5H8"/>
<gene>
    <name evidence="1" type="ORF">E5676_scaffold455G00600</name>
</gene>
<accession>A0A5D3E5H8</accession>
<dbReference type="Proteomes" id="UP000321947">
    <property type="component" value="Unassembled WGS sequence"/>
</dbReference>
<proteinExistence type="predicted"/>